<sequence length="320" mass="33154">MTEPLDPLLRALGELERDLDRRHPGEWEDALAGRRDPADVAAARAALDPADEHAAFTDMFSKPASEADLEALLDRAAAVLAGPADDMSQGTATALPALSGDMSPGTARPTSADLAREPGADVAASQPRAPGSGVAPAEASAPGPVTVLPLAGRRRAITLAGIVLAVAAAALLWRFTAGVPQAPLTGYTVTVRNQTLQELRGDEPSADLARYRPDSEIDWVLSPEQTTAAAVDLRVLARAPDGRTQLFAPPFTRSAAGALRIRGRLDAALPLAPGRWRLSLLVSPAGQAPRTADDVAPAVSAGHAVEVAPPLELEIVPVDP</sequence>
<dbReference type="Proteomes" id="UP001164459">
    <property type="component" value="Chromosome"/>
</dbReference>
<evidence type="ECO:0000313" key="3">
    <source>
        <dbReference type="Proteomes" id="UP001164459"/>
    </source>
</evidence>
<feature type="region of interest" description="Disordered" evidence="1">
    <location>
        <begin position="86"/>
        <end position="140"/>
    </location>
</feature>
<evidence type="ECO:0000256" key="1">
    <source>
        <dbReference type="SAM" id="MobiDB-lite"/>
    </source>
</evidence>
<name>A0ABY7GRQ5_9BACT</name>
<proteinExistence type="predicted"/>
<evidence type="ECO:0008006" key="4">
    <source>
        <dbReference type="Google" id="ProtNLM"/>
    </source>
</evidence>
<organism evidence="2 3">
    <name type="scientific">Nannocystis punicea</name>
    <dbReference type="NCBI Taxonomy" id="2995304"/>
    <lineage>
        <taxon>Bacteria</taxon>
        <taxon>Pseudomonadati</taxon>
        <taxon>Myxococcota</taxon>
        <taxon>Polyangia</taxon>
        <taxon>Nannocystales</taxon>
        <taxon>Nannocystaceae</taxon>
        <taxon>Nannocystis</taxon>
    </lineage>
</organism>
<reference evidence="2" key="1">
    <citation type="submission" date="2022-11" db="EMBL/GenBank/DDBJ databases">
        <title>Minimal conservation of predation-associated metabolite biosynthetic gene clusters underscores biosynthetic potential of Myxococcota including descriptions for ten novel species: Archangium lansinium sp. nov., Myxococcus landrumus sp. nov., Nannocystis bai.</title>
        <authorList>
            <person name="Ahearne A."/>
            <person name="Stevens C."/>
            <person name="Dowd S."/>
        </authorList>
    </citation>
    <scope>NUCLEOTIDE SEQUENCE</scope>
    <source>
        <strain evidence="2">Fl3</strain>
    </source>
</reference>
<protein>
    <recommendedName>
        <fullName evidence="4">Anti-sigma-K factor rskA</fullName>
    </recommendedName>
</protein>
<gene>
    <name evidence="2" type="ORF">O0S08_25660</name>
</gene>
<evidence type="ECO:0000313" key="2">
    <source>
        <dbReference type="EMBL" id="WAS89596.1"/>
    </source>
</evidence>
<dbReference type="RefSeq" id="WP_269031907.1">
    <property type="nucleotide sequence ID" value="NZ_CP114040.1"/>
</dbReference>
<accession>A0ABY7GRQ5</accession>
<dbReference type="EMBL" id="CP114040">
    <property type="protein sequence ID" value="WAS89596.1"/>
    <property type="molecule type" value="Genomic_DNA"/>
</dbReference>
<keyword evidence="3" id="KW-1185">Reference proteome</keyword>